<gene>
    <name evidence="1" type="ORF">OPV22_019245</name>
</gene>
<organism evidence="1 2">
    <name type="scientific">Ensete ventricosum</name>
    <name type="common">Abyssinian banana</name>
    <name type="synonym">Musa ensete</name>
    <dbReference type="NCBI Taxonomy" id="4639"/>
    <lineage>
        <taxon>Eukaryota</taxon>
        <taxon>Viridiplantae</taxon>
        <taxon>Streptophyta</taxon>
        <taxon>Embryophyta</taxon>
        <taxon>Tracheophyta</taxon>
        <taxon>Spermatophyta</taxon>
        <taxon>Magnoliopsida</taxon>
        <taxon>Liliopsida</taxon>
        <taxon>Zingiberales</taxon>
        <taxon>Musaceae</taxon>
        <taxon>Ensete</taxon>
    </lineage>
</organism>
<evidence type="ECO:0000313" key="2">
    <source>
        <dbReference type="Proteomes" id="UP001222027"/>
    </source>
</evidence>
<proteinExistence type="predicted"/>
<sequence>MPVAAGSMMLLHLIQRSYGNWKLLSRSSFVLCAALFCLSKLHIWVARFCFHHESFFSLVADEFSAVKVQTWAHYCSKLQKHVVCWPNLSRQQFLVLKTSWTKKENKRLSAEH</sequence>
<keyword evidence="2" id="KW-1185">Reference proteome</keyword>
<comment type="caution">
    <text evidence="1">The sequence shown here is derived from an EMBL/GenBank/DDBJ whole genome shotgun (WGS) entry which is preliminary data.</text>
</comment>
<reference evidence="1 2" key="1">
    <citation type="submission" date="2022-12" db="EMBL/GenBank/DDBJ databases">
        <title>Chromosome-scale assembly of the Ensete ventricosum genome.</title>
        <authorList>
            <person name="Dussert Y."/>
            <person name="Stocks J."/>
            <person name="Wendawek A."/>
            <person name="Woldeyes F."/>
            <person name="Nichols R.A."/>
            <person name="Borrell J.S."/>
        </authorList>
    </citation>
    <scope>NUCLEOTIDE SEQUENCE [LARGE SCALE GENOMIC DNA]</scope>
    <source>
        <strain evidence="2">cv. Maze</strain>
        <tissue evidence="1">Seeds</tissue>
    </source>
</reference>
<dbReference type="AlphaFoldDB" id="A0AAV8QG08"/>
<evidence type="ECO:0000313" key="1">
    <source>
        <dbReference type="EMBL" id="KAJ8475518.1"/>
    </source>
</evidence>
<accession>A0AAV8QG08</accession>
<dbReference type="EMBL" id="JAQQAF010000006">
    <property type="protein sequence ID" value="KAJ8475518.1"/>
    <property type="molecule type" value="Genomic_DNA"/>
</dbReference>
<dbReference type="Proteomes" id="UP001222027">
    <property type="component" value="Unassembled WGS sequence"/>
</dbReference>
<protein>
    <recommendedName>
        <fullName evidence="3">Secreted protein</fullName>
    </recommendedName>
</protein>
<evidence type="ECO:0008006" key="3">
    <source>
        <dbReference type="Google" id="ProtNLM"/>
    </source>
</evidence>
<name>A0AAV8QG08_ENSVE</name>